<comment type="subcellular location">
    <subcellularLocation>
        <location evidence="1">Nucleus</location>
    </subcellularLocation>
</comment>
<dbReference type="EnsemblPlants" id="AET1Gv20229700.8">
    <property type="protein sequence ID" value="AET1Gv20229700.8"/>
    <property type="gene ID" value="AET1Gv20229700"/>
</dbReference>
<dbReference type="SMART" id="SM00353">
    <property type="entry name" value="HLH"/>
    <property type="match status" value="1"/>
</dbReference>
<evidence type="ECO:0000313" key="10">
    <source>
        <dbReference type="Proteomes" id="UP000015105"/>
    </source>
</evidence>
<comment type="similarity">
    <text evidence="2">Belongs to the bHLH protein family.</text>
</comment>
<keyword evidence="4" id="KW-0010">Activator</keyword>
<dbReference type="PROSITE" id="PS50888">
    <property type="entry name" value="BHLH"/>
    <property type="match status" value="1"/>
</dbReference>
<evidence type="ECO:0000256" key="4">
    <source>
        <dbReference type="ARBA" id="ARBA00023159"/>
    </source>
</evidence>
<evidence type="ECO:0000256" key="2">
    <source>
        <dbReference type="ARBA" id="ARBA00005510"/>
    </source>
</evidence>
<reference evidence="10" key="1">
    <citation type="journal article" date="2014" name="Science">
        <title>Ancient hybridizations among the ancestral genomes of bread wheat.</title>
        <authorList>
            <consortium name="International Wheat Genome Sequencing Consortium,"/>
            <person name="Marcussen T."/>
            <person name="Sandve S.R."/>
            <person name="Heier L."/>
            <person name="Spannagl M."/>
            <person name="Pfeifer M."/>
            <person name="Jakobsen K.S."/>
            <person name="Wulff B.B."/>
            <person name="Steuernagel B."/>
            <person name="Mayer K.F."/>
            <person name="Olsen O.A."/>
        </authorList>
    </citation>
    <scope>NUCLEOTIDE SEQUENCE [LARGE SCALE GENOMIC DNA]</scope>
    <source>
        <strain evidence="10">cv. AL8/78</strain>
    </source>
</reference>
<keyword evidence="3" id="KW-0805">Transcription regulation</keyword>
<keyword evidence="10" id="KW-1185">Reference proteome</keyword>
<dbReference type="Pfam" id="PF14215">
    <property type="entry name" value="bHLH-MYC_N"/>
    <property type="match status" value="1"/>
</dbReference>
<feature type="compositionally biased region" description="Polar residues" evidence="7">
    <location>
        <begin position="216"/>
        <end position="239"/>
    </location>
</feature>
<dbReference type="Pfam" id="PF00010">
    <property type="entry name" value="HLH"/>
    <property type="match status" value="1"/>
</dbReference>
<keyword evidence="6" id="KW-0539">Nucleus</keyword>
<feature type="region of interest" description="Disordered" evidence="7">
    <location>
        <begin position="216"/>
        <end position="251"/>
    </location>
</feature>
<evidence type="ECO:0000256" key="6">
    <source>
        <dbReference type="ARBA" id="ARBA00023242"/>
    </source>
</evidence>
<reference evidence="10" key="2">
    <citation type="journal article" date="2017" name="Nat. Plants">
        <title>The Aegilops tauschii genome reveals multiple impacts of transposons.</title>
        <authorList>
            <person name="Zhao G."/>
            <person name="Zou C."/>
            <person name="Li K."/>
            <person name="Wang K."/>
            <person name="Li T."/>
            <person name="Gao L."/>
            <person name="Zhang X."/>
            <person name="Wang H."/>
            <person name="Yang Z."/>
            <person name="Liu X."/>
            <person name="Jiang W."/>
            <person name="Mao L."/>
            <person name="Kong X."/>
            <person name="Jiao Y."/>
            <person name="Jia J."/>
        </authorList>
    </citation>
    <scope>NUCLEOTIDE SEQUENCE [LARGE SCALE GENOMIC DNA]</scope>
    <source>
        <strain evidence="10">cv. AL8/78</strain>
    </source>
</reference>
<dbReference type="PANTHER" id="PTHR46266">
    <property type="entry name" value="TRANSCRIPTION FACTOR TT8"/>
    <property type="match status" value="1"/>
</dbReference>
<dbReference type="InterPro" id="IPR036638">
    <property type="entry name" value="HLH_DNA-bd_sf"/>
</dbReference>
<evidence type="ECO:0000313" key="9">
    <source>
        <dbReference type="EnsemblPlants" id="AET1Gv20229700.8"/>
    </source>
</evidence>
<evidence type="ECO:0000256" key="1">
    <source>
        <dbReference type="ARBA" id="ARBA00004123"/>
    </source>
</evidence>
<dbReference type="Gene3D" id="4.10.280.10">
    <property type="entry name" value="Helix-loop-helix DNA-binding domain"/>
    <property type="match status" value="1"/>
</dbReference>
<reference evidence="9" key="5">
    <citation type="journal article" date="2021" name="G3 (Bethesda)">
        <title>Aegilops tauschii genome assembly Aet v5.0 features greater sequence contiguity and improved annotation.</title>
        <authorList>
            <person name="Wang L."/>
            <person name="Zhu T."/>
            <person name="Rodriguez J.C."/>
            <person name="Deal K.R."/>
            <person name="Dubcovsky J."/>
            <person name="McGuire P.E."/>
            <person name="Lux T."/>
            <person name="Spannagl M."/>
            <person name="Mayer K.F.X."/>
            <person name="Baldrich P."/>
            <person name="Meyers B.C."/>
            <person name="Huo N."/>
            <person name="Gu Y.Q."/>
            <person name="Zhou H."/>
            <person name="Devos K.M."/>
            <person name="Bennetzen J.L."/>
            <person name="Unver T."/>
            <person name="Budak H."/>
            <person name="Gulick P.J."/>
            <person name="Galiba G."/>
            <person name="Kalapos B."/>
            <person name="Nelson D.R."/>
            <person name="Li P."/>
            <person name="You F.M."/>
            <person name="Luo M.C."/>
            <person name="Dvorak J."/>
        </authorList>
    </citation>
    <scope>NUCLEOTIDE SEQUENCE [LARGE SCALE GENOMIC DNA]</scope>
    <source>
        <strain evidence="9">cv. AL8/78</strain>
    </source>
</reference>
<dbReference type="InterPro" id="IPR025610">
    <property type="entry name" value="MYC/MYB_N"/>
</dbReference>
<proteinExistence type="inferred from homology"/>
<evidence type="ECO:0000256" key="7">
    <source>
        <dbReference type="SAM" id="MobiDB-lite"/>
    </source>
</evidence>
<dbReference type="PANTHER" id="PTHR46266:SF4">
    <property type="entry name" value="TRANSCRIPTION FACTOR TT8"/>
    <property type="match status" value="1"/>
</dbReference>
<dbReference type="InterPro" id="IPR011598">
    <property type="entry name" value="bHLH_dom"/>
</dbReference>
<dbReference type="InterPro" id="IPR054502">
    <property type="entry name" value="bHLH-TF_ACT-like_plant"/>
</dbReference>
<organism evidence="9 10">
    <name type="scientific">Aegilops tauschii subsp. strangulata</name>
    <name type="common">Goatgrass</name>
    <dbReference type="NCBI Taxonomy" id="200361"/>
    <lineage>
        <taxon>Eukaryota</taxon>
        <taxon>Viridiplantae</taxon>
        <taxon>Streptophyta</taxon>
        <taxon>Embryophyta</taxon>
        <taxon>Tracheophyta</taxon>
        <taxon>Spermatophyta</taxon>
        <taxon>Magnoliopsida</taxon>
        <taxon>Liliopsida</taxon>
        <taxon>Poales</taxon>
        <taxon>Poaceae</taxon>
        <taxon>BOP clade</taxon>
        <taxon>Pooideae</taxon>
        <taxon>Triticodae</taxon>
        <taxon>Triticeae</taxon>
        <taxon>Triticinae</taxon>
        <taxon>Aegilops</taxon>
    </lineage>
</organism>
<keyword evidence="5" id="KW-0804">Transcription</keyword>
<dbReference type="Proteomes" id="UP000015105">
    <property type="component" value="Chromosome 1D"/>
</dbReference>
<protein>
    <recommendedName>
        <fullName evidence="8">BHLH domain-containing protein</fullName>
    </recommendedName>
</protein>
<dbReference type="GO" id="GO:0046983">
    <property type="term" value="F:protein dimerization activity"/>
    <property type="evidence" value="ECO:0007669"/>
    <property type="project" value="InterPro"/>
</dbReference>
<dbReference type="Pfam" id="PF22754">
    <property type="entry name" value="bHLH-TF_ACT-like_plant"/>
    <property type="match status" value="1"/>
</dbReference>
<evidence type="ECO:0000256" key="5">
    <source>
        <dbReference type="ARBA" id="ARBA00023163"/>
    </source>
</evidence>
<sequence>MASSGEVQRSLQAVAQGLRWTYALLWQLCPDQGYSVWAEGHYNGAIKTRKTVQPAVAQAQAQAPAAEAADQARSRQLRELFDSLAREAAAGGGPGFRDVHGCAQEARRPSAALAPEDLTETEWFYLMSASYSFPPGVGLPGRAFARGGHVWLSRANEVDSKAFSRAILARTVVCIPIVDGVLEIGTTEKVEEDIGLVQYAMAIFMDQQETHMTPSICHSNQTSHIDQQSFQTQGKTHTGQPKPEPNKFTPEYDDDEMEYDDNEIDTECASGSETNTGRGHCRHGPPNIASNDDHATHNVGRSSELMQVEMSERVRDGCSSNLGDEIQMLMVCQNSGDHSNLHGQDEPWHFLYEELCSGYPQSSAAGEDQAMAENAHYAHTVSLILHRNNALRQSDGPNTRSYLAVSHQSSFSRWDAGIHGRAVAEGTTRQKMLKSVLLFFNAACNKPPGDLRCDDAGARREVDFGASHVMQERKRREKLNERFIVLRSLVPFVTKMDKASILGDTIEYVKQLTKRIQDLESSVARQQVHGDLLVPKGSSERRALMGMEGPSSSSGSSSSAPVATDVQVSIIESDALLELRCPDRRGLLVTIMQALQEQLRLEVTSVQASSDRGVLLAEMRAKVREVHGRRSSISQVKRAIHLIISSG</sequence>
<name>A0A452XZD4_AEGTS</name>
<dbReference type="AlphaFoldDB" id="A0A452XZD4"/>
<reference evidence="9" key="4">
    <citation type="submission" date="2019-03" db="UniProtKB">
        <authorList>
            <consortium name="EnsemblPlants"/>
        </authorList>
    </citation>
    <scope>IDENTIFICATION</scope>
</reference>
<evidence type="ECO:0000259" key="8">
    <source>
        <dbReference type="PROSITE" id="PS50888"/>
    </source>
</evidence>
<feature type="domain" description="BHLH" evidence="8">
    <location>
        <begin position="463"/>
        <end position="512"/>
    </location>
</feature>
<evidence type="ECO:0000256" key="3">
    <source>
        <dbReference type="ARBA" id="ARBA00023015"/>
    </source>
</evidence>
<dbReference type="GO" id="GO:0005634">
    <property type="term" value="C:nucleus"/>
    <property type="evidence" value="ECO:0007669"/>
    <property type="project" value="UniProtKB-SubCell"/>
</dbReference>
<reference evidence="9" key="3">
    <citation type="journal article" date="2017" name="Nature">
        <title>Genome sequence of the progenitor of the wheat D genome Aegilops tauschii.</title>
        <authorList>
            <person name="Luo M.C."/>
            <person name="Gu Y.Q."/>
            <person name="Puiu D."/>
            <person name="Wang H."/>
            <person name="Twardziok S.O."/>
            <person name="Deal K.R."/>
            <person name="Huo N."/>
            <person name="Zhu T."/>
            <person name="Wang L."/>
            <person name="Wang Y."/>
            <person name="McGuire P.E."/>
            <person name="Liu S."/>
            <person name="Long H."/>
            <person name="Ramasamy R.K."/>
            <person name="Rodriguez J.C."/>
            <person name="Van S.L."/>
            <person name="Yuan L."/>
            <person name="Wang Z."/>
            <person name="Xia Z."/>
            <person name="Xiao L."/>
            <person name="Anderson O.D."/>
            <person name="Ouyang S."/>
            <person name="Liang Y."/>
            <person name="Zimin A.V."/>
            <person name="Pertea G."/>
            <person name="Qi P."/>
            <person name="Bennetzen J.L."/>
            <person name="Dai X."/>
            <person name="Dawson M.W."/>
            <person name="Muller H.G."/>
            <person name="Kugler K."/>
            <person name="Rivarola-Duarte L."/>
            <person name="Spannagl M."/>
            <person name="Mayer K.F.X."/>
            <person name="Lu F.H."/>
            <person name="Bevan M.W."/>
            <person name="Leroy P."/>
            <person name="Li P."/>
            <person name="You F.M."/>
            <person name="Sun Q."/>
            <person name="Liu Z."/>
            <person name="Lyons E."/>
            <person name="Wicker T."/>
            <person name="Salzberg S.L."/>
            <person name="Devos K.M."/>
            <person name="Dvorak J."/>
        </authorList>
    </citation>
    <scope>NUCLEOTIDE SEQUENCE [LARGE SCALE GENOMIC DNA]</scope>
    <source>
        <strain evidence="9">cv. AL8/78</strain>
    </source>
</reference>
<dbReference type="SUPFAM" id="SSF47459">
    <property type="entry name" value="HLH, helix-loop-helix DNA-binding domain"/>
    <property type="match status" value="1"/>
</dbReference>
<accession>A0A452XZD4</accession>
<dbReference type="Gramene" id="AET1Gv20229700.8">
    <property type="protein sequence ID" value="AET1Gv20229700.8"/>
    <property type="gene ID" value="AET1Gv20229700"/>
</dbReference>